<dbReference type="Gene3D" id="3.40.50.1010">
    <property type="entry name" value="5'-nuclease"/>
    <property type="match status" value="1"/>
</dbReference>
<reference evidence="2 3" key="1">
    <citation type="submission" date="2018-03" db="EMBL/GenBank/DDBJ databases">
        <title>Genomic Encyclopedia of Archaeal and Bacterial Type Strains, Phase II (KMG-II): from individual species to whole genera.</title>
        <authorList>
            <person name="Goeker M."/>
        </authorList>
    </citation>
    <scope>NUCLEOTIDE SEQUENCE [LARGE SCALE GENOMIC DNA]</scope>
    <source>
        <strain evidence="2 3">DSM 28354</strain>
    </source>
</reference>
<dbReference type="OrthoDB" id="5568064at2"/>
<feature type="domain" description="PIN" evidence="1">
    <location>
        <begin position="3"/>
        <end position="117"/>
    </location>
</feature>
<dbReference type="SUPFAM" id="SSF88723">
    <property type="entry name" value="PIN domain-like"/>
    <property type="match status" value="1"/>
</dbReference>
<comment type="caution">
    <text evidence="2">The sequence shown here is derived from an EMBL/GenBank/DDBJ whole genome shotgun (WGS) entry which is preliminary data.</text>
</comment>
<keyword evidence="3" id="KW-1185">Reference proteome</keyword>
<name>A0A2T0TBG8_9BACT</name>
<dbReference type="CDD" id="cd09874">
    <property type="entry name" value="PIN_MT3492-like"/>
    <property type="match status" value="1"/>
</dbReference>
<protein>
    <submittedName>
        <fullName evidence="2">Putative nucleic acid-binding protein</fullName>
    </submittedName>
</protein>
<dbReference type="Proteomes" id="UP000238375">
    <property type="component" value="Unassembled WGS sequence"/>
</dbReference>
<evidence type="ECO:0000313" key="2">
    <source>
        <dbReference type="EMBL" id="PRY43012.1"/>
    </source>
</evidence>
<proteinExistence type="predicted"/>
<dbReference type="RefSeq" id="WP_106136877.1">
    <property type="nucleotide sequence ID" value="NZ_PVTE01000004.1"/>
</dbReference>
<dbReference type="InterPro" id="IPR029060">
    <property type="entry name" value="PIN-like_dom_sf"/>
</dbReference>
<evidence type="ECO:0000313" key="3">
    <source>
        <dbReference type="Proteomes" id="UP000238375"/>
    </source>
</evidence>
<gene>
    <name evidence="2" type="ORF">CLV58_104143</name>
</gene>
<dbReference type="Pfam" id="PF01850">
    <property type="entry name" value="PIN"/>
    <property type="match status" value="1"/>
</dbReference>
<dbReference type="InterPro" id="IPR002716">
    <property type="entry name" value="PIN_dom"/>
</dbReference>
<sequence length="141" mass="15785">MTVFLDTSSLFKLYFQEEGSAEIDAFFAENSINTVLISSITVIEFRSIVWRKVRMKEVSSADAQEIIRVFTHDLSLYSIIAIDDTLLQLASQLIDKHGLNGLRSLDALQLASAVTARDQVTLYKTADRLLNDLFKAEGLPV</sequence>
<dbReference type="EMBL" id="PVTE01000004">
    <property type="protein sequence ID" value="PRY43012.1"/>
    <property type="molecule type" value="Genomic_DNA"/>
</dbReference>
<dbReference type="AlphaFoldDB" id="A0A2T0TBG8"/>
<organism evidence="2 3">
    <name type="scientific">Spirosoma oryzae</name>
    <dbReference type="NCBI Taxonomy" id="1469603"/>
    <lineage>
        <taxon>Bacteria</taxon>
        <taxon>Pseudomonadati</taxon>
        <taxon>Bacteroidota</taxon>
        <taxon>Cytophagia</taxon>
        <taxon>Cytophagales</taxon>
        <taxon>Cytophagaceae</taxon>
        <taxon>Spirosoma</taxon>
    </lineage>
</organism>
<accession>A0A2T0TBG8</accession>
<evidence type="ECO:0000259" key="1">
    <source>
        <dbReference type="Pfam" id="PF01850"/>
    </source>
</evidence>